<sequence>MADSSEEFSVKPKKGILKPEGEDPTRFVVTFSPREYGKAPHGTLVIRTSLMQWTYKIKGVHPKYVRPQASSTIRGLMDARTKRAPTKARNAVRDNIKAVKTSTIFEGRPRRAPRGLGSPQGRR</sequence>
<gene>
    <name evidence="2" type="ORF">LSP00402_LOCUS627</name>
</gene>
<evidence type="ECO:0000256" key="1">
    <source>
        <dbReference type="SAM" id="MobiDB-lite"/>
    </source>
</evidence>
<dbReference type="AlphaFoldDB" id="A0A7S2X7I1"/>
<proteinExistence type="predicted"/>
<dbReference type="PANTHER" id="PTHR45912:SF3">
    <property type="entry name" value="CILIA- AND FLAGELLA-ASSOCIATED PROTEIN 47"/>
    <property type="match status" value="1"/>
</dbReference>
<dbReference type="GO" id="GO:0060271">
    <property type="term" value="P:cilium assembly"/>
    <property type="evidence" value="ECO:0007669"/>
    <property type="project" value="TreeGrafter"/>
</dbReference>
<evidence type="ECO:0000313" key="2">
    <source>
        <dbReference type="EMBL" id="CAD9745110.1"/>
    </source>
</evidence>
<organism evidence="2">
    <name type="scientific">Lotharella oceanica</name>
    <dbReference type="NCBI Taxonomy" id="641309"/>
    <lineage>
        <taxon>Eukaryota</taxon>
        <taxon>Sar</taxon>
        <taxon>Rhizaria</taxon>
        <taxon>Cercozoa</taxon>
        <taxon>Chlorarachniophyceae</taxon>
        <taxon>Lotharella</taxon>
    </lineage>
</organism>
<dbReference type="EMBL" id="HBHP01000990">
    <property type="protein sequence ID" value="CAD9745110.1"/>
    <property type="molecule type" value="Transcribed_RNA"/>
</dbReference>
<feature type="region of interest" description="Disordered" evidence="1">
    <location>
        <begin position="102"/>
        <end position="123"/>
    </location>
</feature>
<dbReference type="PANTHER" id="PTHR45912">
    <property type="entry name" value="CILIA- AND FLAGELLA-ASSOCIATED PROTEIN 47"/>
    <property type="match status" value="1"/>
</dbReference>
<accession>A0A7S2X7I1</accession>
<feature type="region of interest" description="Disordered" evidence="1">
    <location>
        <begin position="1"/>
        <end position="21"/>
    </location>
</feature>
<dbReference type="GO" id="GO:0005929">
    <property type="term" value="C:cilium"/>
    <property type="evidence" value="ECO:0007669"/>
    <property type="project" value="TreeGrafter"/>
</dbReference>
<name>A0A7S2X7I1_9EUKA</name>
<protein>
    <submittedName>
        <fullName evidence="2">Uncharacterized protein</fullName>
    </submittedName>
</protein>
<reference evidence="2" key="1">
    <citation type="submission" date="2021-01" db="EMBL/GenBank/DDBJ databases">
        <authorList>
            <person name="Corre E."/>
            <person name="Pelletier E."/>
            <person name="Niang G."/>
            <person name="Scheremetjew M."/>
            <person name="Finn R."/>
            <person name="Kale V."/>
            <person name="Holt S."/>
            <person name="Cochrane G."/>
            <person name="Meng A."/>
            <person name="Brown T."/>
            <person name="Cohen L."/>
        </authorList>
    </citation>
    <scope>NUCLEOTIDE SEQUENCE</scope>
    <source>
        <strain evidence="2">CCMP622</strain>
    </source>
</reference>